<reference evidence="2" key="1">
    <citation type="submission" date="2013-02" db="EMBL/GenBank/DDBJ databases">
        <authorList>
            <person name="Hughes D."/>
        </authorList>
    </citation>
    <scope>NUCLEOTIDE SEQUENCE</scope>
    <source>
        <strain>Durham</strain>
        <strain evidence="2">NC isolate 2 -- Noor lab</strain>
    </source>
</reference>
<proteinExistence type="predicted"/>
<dbReference type="EMBL" id="CAQQ02199529">
    <property type="status" value="NOT_ANNOTATED_CDS"/>
    <property type="molecule type" value="Genomic_DNA"/>
</dbReference>
<name>T1GE78_MEGSC</name>
<dbReference type="EnsemblMetazoa" id="MESCA001636-RA">
    <property type="protein sequence ID" value="MESCA001636-PA"/>
    <property type="gene ID" value="MESCA001636"/>
</dbReference>
<organism evidence="1 2">
    <name type="scientific">Megaselia scalaris</name>
    <name type="common">Humpbacked fly</name>
    <name type="synonym">Phora scalaris</name>
    <dbReference type="NCBI Taxonomy" id="36166"/>
    <lineage>
        <taxon>Eukaryota</taxon>
        <taxon>Metazoa</taxon>
        <taxon>Ecdysozoa</taxon>
        <taxon>Arthropoda</taxon>
        <taxon>Hexapoda</taxon>
        <taxon>Insecta</taxon>
        <taxon>Pterygota</taxon>
        <taxon>Neoptera</taxon>
        <taxon>Endopterygota</taxon>
        <taxon>Diptera</taxon>
        <taxon>Brachycera</taxon>
        <taxon>Muscomorpha</taxon>
        <taxon>Platypezoidea</taxon>
        <taxon>Phoridae</taxon>
        <taxon>Megaseliini</taxon>
        <taxon>Megaselia</taxon>
    </lineage>
</organism>
<evidence type="ECO:0000313" key="1">
    <source>
        <dbReference type="EnsemblMetazoa" id="MESCA001636-PA"/>
    </source>
</evidence>
<evidence type="ECO:0000313" key="2">
    <source>
        <dbReference type="Proteomes" id="UP000015102"/>
    </source>
</evidence>
<dbReference type="HOGENOM" id="CLU_2173853_0_0_1"/>
<reference evidence="1" key="2">
    <citation type="submission" date="2015-06" db="UniProtKB">
        <authorList>
            <consortium name="EnsemblMetazoa"/>
        </authorList>
    </citation>
    <scope>IDENTIFICATION</scope>
</reference>
<accession>T1GE78</accession>
<keyword evidence="2" id="KW-1185">Reference proteome</keyword>
<dbReference type="AlphaFoldDB" id="T1GE78"/>
<protein>
    <submittedName>
        <fullName evidence="1">Uncharacterized protein</fullName>
    </submittedName>
</protein>
<dbReference type="EMBL" id="CAQQ02199528">
    <property type="status" value="NOT_ANNOTATED_CDS"/>
    <property type="molecule type" value="Genomic_DNA"/>
</dbReference>
<sequence>MNFSAFRFLVIPWPQSVCPPYVFVQPSKQIFLLYNILLAKNVELIKRLSVPNHEIIHKYTIQRALPKTPNTNFLCRLENDKLKLMLKKKDEELVTAKAAVDRIATTMFYK</sequence>
<dbReference type="EMBL" id="CAQQ02199527">
    <property type="status" value="NOT_ANNOTATED_CDS"/>
    <property type="molecule type" value="Genomic_DNA"/>
</dbReference>
<dbReference type="Proteomes" id="UP000015102">
    <property type="component" value="Unassembled WGS sequence"/>
</dbReference>